<accession>A0AAD9KKH4</accession>
<dbReference type="Proteomes" id="UP001209878">
    <property type="component" value="Unassembled WGS sequence"/>
</dbReference>
<organism evidence="1 2">
    <name type="scientific">Ridgeia piscesae</name>
    <name type="common">Tubeworm</name>
    <dbReference type="NCBI Taxonomy" id="27915"/>
    <lineage>
        <taxon>Eukaryota</taxon>
        <taxon>Metazoa</taxon>
        <taxon>Spiralia</taxon>
        <taxon>Lophotrochozoa</taxon>
        <taxon>Annelida</taxon>
        <taxon>Polychaeta</taxon>
        <taxon>Sedentaria</taxon>
        <taxon>Canalipalpata</taxon>
        <taxon>Sabellida</taxon>
        <taxon>Siboglinidae</taxon>
        <taxon>Ridgeia</taxon>
    </lineage>
</organism>
<dbReference type="AlphaFoldDB" id="A0AAD9KKH4"/>
<keyword evidence="2" id="KW-1185">Reference proteome</keyword>
<evidence type="ECO:0000313" key="1">
    <source>
        <dbReference type="EMBL" id="KAK2172896.1"/>
    </source>
</evidence>
<proteinExistence type="predicted"/>
<name>A0AAD9KKH4_RIDPI</name>
<dbReference type="EMBL" id="JAODUO010000920">
    <property type="protein sequence ID" value="KAK2172896.1"/>
    <property type="molecule type" value="Genomic_DNA"/>
</dbReference>
<reference evidence="1" key="1">
    <citation type="journal article" date="2023" name="Mol. Biol. Evol.">
        <title>Third-Generation Sequencing Reveals the Adaptive Role of the Epigenome in Three Deep-Sea Polychaetes.</title>
        <authorList>
            <person name="Perez M."/>
            <person name="Aroh O."/>
            <person name="Sun Y."/>
            <person name="Lan Y."/>
            <person name="Juniper S.K."/>
            <person name="Young C.R."/>
            <person name="Angers B."/>
            <person name="Qian P.Y."/>
        </authorList>
    </citation>
    <scope>NUCLEOTIDE SEQUENCE</scope>
    <source>
        <strain evidence="1">R07B-5</strain>
    </source>
</reference>
<comment type="caution">
    <text evidence="1">The sequence shown here is derived from an EMBL/GenBank/DDBJ whole genome shotgun (WGS) entry which is preliminary data.</text>
</comment>
<gene>
    <name evidence="1" type="ORF">NP493_921g01082</name>
</gene>
<evidence type="ECO:0000313" key="2">
    <source>
        <dbReference type="Proteomes" id="UP001209878"/>
    </source>
</evidence>
<protein>
    <submittedName>
        <fullName evidence="1">Uncharacterized protein</fullName>
    </submittedName>
</protein>
<sequence length="77" mass="8306">MVPHVASGAPSSLHLVDNELLEEVGRCVIVAPLCLDGLYDDTRHISALLCVLVDSTLNLQQQASVITCDKNNFLTTN</sequence>